<dbReference type="EMBL" id="UGAB01000002">
    <property type="protein sequence ID" value="STF40883.1"/>
    <property type="molecule type" value="Genomic_DNA"/>
</dbReference>
<reference evidence="5 6" key="1">
    <citation type="submission" date="2018-06" db="EMBL/GenBank/DDBJ databases">
        <authorList>
            <consortium name="Pathogen Informatics"/>
            <person name="Doyle S."/>
        </authorList>
    </citation>
    <scope>NUCLEOTIDE SEQUENCE [LARGE SCALE GENOMIC DNA]</scope>
    <source>
        <strain evidence="5 6">NCTC7928</strain>
    </source>
</reference>
<evidence type="ECO:0000256" key="2">
    <source>
        <dbReference type="ARBA" id="ARBA00022679"/>
    </source>
</evidence>
<sequence>MLTVAVAPPAMTNRVSTVTASGEDSPWRTVSRAPGDETPEKADHGGISGKSFIDPEVLRRQRAEETRVYGENACQALFQSRPEAIVRAWFIQSVTPRFKEALRWMAANRKAYHVVDEAELTKASGTEHHGGVCFLIKKRNGTTVQQWVSQAGAQDCVLALENESNPHNLGGMMRSCAHFGVKGVVVQDAHCWSRVRLSVPQKAAQSTFSRLLATTLLTCWMISVRQVTP</sequence>
<dbReference type="InterPro" id="IPR013123">
    <property type="entry name" value="SpoU_subst-bd"/>
</dbReference>
<dbReference type="InterPro" id="IPR029026">
    <property type="entry name" value="tRNA_m1G_MTases_N"/>
</dbReference>
<accession>A0A376L9A5</accession>
<dbReference type="SUPFAM" id="SSF55315">
    <property type="entry name" value="L30e-like"/>
    <property type="match status" value="1"/>
</dbReference>
<evidence type="ECO:0000259" key="4">
    <source>
        <dbReference type="SMART" id="SM00967"/>
    </source>
</evidence>
<proteinExistence type="predicted"/>
<dbReference type="EC" id="2.1.1.-" evidence="5"/>
<keyword evidence="1 5" id="KW-0489">Methyltransferase</keyword>
<dbReference type="InterPro" id="IPR029028">
    <property type="entry name" value="Alpha/beta_knot_MTases"/>
</dbReference>
<dbReference type="SMART" id="SM00967">
    <property type="entry name" value="SpoU_sub_bind"/>
    <property type="match status" value="1"/>
</dbReference>
<feature type="domain" description="RNA 2-O ribose methyltransferase substrate binding" evidence="4">
    <location>
        <begin position="67"/>
        <end position="142"/>
    </location>
</feature>
<gene>
    <name evidence="5" type="primary">yfiF_2</name>
    <name evidence="5" type="ORF">NCTC7928_01455</name>
</gene>
<name>A0A376L9A5_ECOLX</name>
<feature type="compositionally biased region" description="Basic and acidic residues" evidence="3">
    <location>
        <begin position="34"/>
        <end position="44"/>
    </location>
</feature>
<dbReference type="GO" id="GO:0006396">
    <property type="term" value="P:RNA processing"/>
    <property type="evidence" value="ECO:0007669"/>
    <property type="project" value="InterPro"/>
</dbReference>
<evidence type="ECO:0000256" key="1">
    <source>
        <dbReference type="ARBA" id="ARBA00022603"/>
    </source>
</evidence>
<organism evidence="5 6">
    <name type="scientific">Escherichia coli</name>
    <dbReference type="NCBI Taxonomy" id="562"/>
    <lineage>
        <taxon>Bacteria</taxon>
        <taxon>Pseudomonadati</taxon>
        <taxon>Pseudomonadota</taxon>
        <taxon>Gammaproteobacteria</taxon>
        <taxon>Enterobacterales</taxon>
        <taxon>Enterobacteriaceae</taxon>
        <taxon>Escherichia</taxon>
    </lineage>
</organism>
<evidence type="ECO:0000256" key="3">
    <source>
        <dbReference type="SAM" id="MobiDB-lite"/>
    </source>
</evidence>
<keyword evidence="2 5" id="KW-0808">Transferase</keyword>
<dbReference type="GO" id="GO:0032259">
    <property type="term" value="P:methylation"/>
    <property type="evidence" value="ECO:0007669"/>
    <property type="project" value="UniProtKB-KW"/>
</dbReference>
<feature type="region of interest" description="Disordered" evidence="3">
    <location>
        <begin position="15"/>
        <end position="50"/>
    </location>
</feature>
<protein>
    <submittedName>
        <fullName evidence="5">Methyltransferase</fullName>
        <ecNumber evidence="5">2.1.1.-</ecNumber>
    </submittedName>
</protein>
<dbReference type="PANTHER" id="PTHR46429">
    <property type="entry name" value="23S RRNA (GUANOSINE-2'-O-)-METHYLTRANSFERASE RLMB"/>
    <property type="match status" value="1"/>
</dbReference>
<dbReference type="InterPro" id="IPR029064">
    <property type="entry name" value="Ribosomal_eL30-like_sf"/>
</dbReference>
<dbReference type="Gene3D" id="3.40.1280.10">
    <property type="match status" value="1"/>
</dbReference>
<dbReference type="Proteomes" id="UP000254877">
    <property type="component" value="Unassembled WGS sequence"/>
</dbReference>
<dbReference type="PANTHER" id="PTHR46429:SF2">
    <property type="entry name" value="TRNA_RRNA METHYLTRANSFERASE"/>
    <property type="match status" value="1"/>
</dbReference>
<dbReference type="InterPro" id="IPR004441">
    <property type="entry name" value="rRNA_MeTrfase_TrmH"/>
</dbReference>
<dbReference type="FunFam" id="3.30.1330.30:FF:000010">
    <property type="entry name" value="tRNA/rRNA methyltransferase"/>
    <property type="match status" value="1"/>
</dbReference>
<evidence type="ECO:0000313" key="6">
    <source>
        <dbReference type="Proteomes" id="UP000254877"/>
    </source>
</evidence>
<dbReference type="AlphaFoldDB" id="A0A376L9A5"/>
<dbReference type="SUPFAM" id="SSF75217">
    <property type="entry name" value="alpha/beta knot"/>
    <property type="match status" value="1"/>
</dbReference>
<dbReference type="GO" id="GO:0005829">
    <property type="term" value="C:cytosol"/>
    <property type="evidence" value="ECO:0007669"/>
    <property type="project" value="TreeGrafter"/>
</dbReference>
<evidence type="ECO:0000313" key="5">
    <source>
        <dbReference type="EMBL" id="STF40883.1"/>
    </source>
</evidence>
<dbReference type="Pfam" id="PF08032">
    <property type="entry name" value="SpoU_sub_bind"/>
    <property type="match status" value="1"/>
</dbReference>
<dbReference type="Gene3D" id="3.30.1330.30">
    <property type="match status" value="1"/>
</dbReference>
<dbReference type="GO" id="GO:0008173">
    <property type="term" value="F:RNA methyltransferase activity"/>
    <property type="evidence" value="ECO:0007669"/>
    <property type="project" value="InterPro"/>
</dbReference>
<dbReference type="NCBIfam" id="NF008117">
    <property type="entry name" value="PRK10864.1"/>
    <property type="match status" value="1"/>
</dbReference>